<dbReference type="SUPFAM" id="SSF47336">
    <property type="entry name" value="ACP-like"/>
    <property type="match status" value="1"/>
</dbReference>
<reference evidence="4" key="1">
    <citation type="journal article" date="2023" name="IMA Fungus">
        <title>Comparative genomic study of the Penicillium genus elucidates a diverse pangenome and 15 lateral gene transfer events.</title>
        <authorList>
            <person name="Petersen C."/>
            <person name="Sorensen T."/>
            <person name="Nielsen M.R."/>
            <person name="Sondergaard T.E."/>
            <person name="Sorensen J.L."/>
            <person name="Fitzpatrick D.A."/>
            <person name="Frisvad J.C."/>
            <person name="Nielsen K.L."/>
        </authorList>
    </citation>
    <scope>NUCLEOTIDE SEQUENCE</scope>
    <source>
        <strain evidence="4">IBT 15450</strain>
    </source>
</reference>
<dbReference type="AlphaFoldDB" id="A0AAD6I8F4"/>
<keyword evidence="1" id="KW-0808">Transferase</keyword>
<dbReference type="PROSITE" id="PS50075">
    <property type="entry name" value="CARRIER"/>
    <property type="match status" value="1"/>
</dbReference>
<dbReference type="SUPFAM" id="SSF51735">
    <property type="entry name" value="NAD(P)-binding Rossmann-fold domains"/>
    <property type="match status" value="1"/>
</dbReference>
<reference evidence="4" key="2">
    <citation type="submission" date="2023-01" db="EMBL/GenBank/DDBJ databases">
        <authorList>
            <person name="Petersen C."/>
        </authorList>
    </citation>
    <scope>NUCLEOTIDE SEQUENCE</scope>
    <source>
        <strain evidence="4">IBT 15450</strain>
    </source>
</reference>
<comment type="caution">
    <text evidence="4">The sequence shown here is derived from an EMBL/GenBank/DDBJ whole genome shotgun (WGS) entry which is preliminary data.</text>
</comment>
<protein>
    <recommendedName>
        <fullName evidence="3">Carrier domain-containing protein</fullName>
    </recommendedName>
</protein>
<name>A0AAD6I8F4_PENCN</name>
<evidence type="ECO:0000256" key="1">
    <source>
        <dbReference type="ARBA" id="ARBA00022679"/>
    </source>
</evidence>
<dbReference type="PANTHER" id="PTHR43775:SF49">
    <property type="entry name" value="SYNTHASE, PUTATIVE (JCVI)-RELATED"/>
    <property type="match status" value="1"/>
</dbReference>
<dbReference type="SMART" id="SM00822">
    <property type="entry name" value="PKS_KR"/>
    <property type="match status" value="1"/>
</dbReference>
<dbReference type="InterPro" id="IPR009081">
    <property type="entry name" value="PP-bd_ACP"/>
</dbReference>
<dbReference type="Gene3D" id="3.40.50.720">
    <property type="entry name" value="NAD(P)-binding Rossmann-like Domain"/>
    <property type="match status" value="1"/>
</dbReference>
<evidence type="ECO:0000259" key="3">
    <source>
        <dbReference type="PROSITE" id="PS50075"/>
    </source>
</evidence>
<sequence length="379" mass="41122">MGGIGRSVATWMVERGARCFVFLSRSAGKSEHDQRFVRELEDQGCNVVCVPGSVAELADVEKAIAQCSLPLSGVLQMSGVLQDSTFGEMTHTQWTSCLASKVKGTWNLHKATQNEKLDFLILFISVSATGGNPGQANYAAANTFLDSFHQYRRGLGLPCGVINLGPVEDFGMLSHDQALLEKMRSAGVRLVSEKELVGGLQRAIQQAQEPQSVKWNISSSCIVGLGTTRPLSDSSVRCPWGRDTRFSIFANIDSTGTTTGDESADELKILLRKVERNPALLDDPESERIICHELAKKITQHKAAKEDMDEEEMRAIVIDSLMAIEIRGWARRNMGLEISLVEIGKAGTVGGLAAAAIEYLKVKHGVTTGRTQEKAGGSE</sequence>
<gene>
    <name evidence="4" type="ORF">N7460_009774</name>
</gene>
<dbReference type="InterPro" id="IPR036736">
    <property type="entry name" value="ACP-like_sf"/>
</dbReference>
<keyword evidence="2" id="KW-0511">Multifunctional enzyme</keyword>
<evidence type="ECO:0000313" key="5">
    <source>
        <dbReference type="Proteomes" id="UP001219568"/>
    </source>
</evidence>
<dbReference type="EMBL" id="JAQJZL010000010">
    <property type="protein sequence ID" value="KAJ6035599.1"/>
    <property type="molecule type" value="Genomic_DNA"/>
</dbReference>
<keyword evidence="5" id="KW-1185">Reference proteome</keyword>
<dbReference type="Proteomes" id="UP001219568">
    <property type="component" value="Unassembled WGS sequence"/>
</dbReference>
<dbReference type="Pfam" id="PF08659">
    <property type="entry name" value="KR"/>
    <property type="match status" value="1"/>
</dbReference>
<feature type="domain" description="Carrier" evidence="3">
    <location>
        <begin position="285"/>
        <end position="360"/>
    </location>
</feature>
<evidence type="ECO:0000313" key="4">
    <source>
        <dbReference type="EMBL" id="KAJ6035599.1"/>
    </source>
</evidence>
<evidence type="ECO:0000256" key="2">
    <source>
        <dbReference type="ARBA" id="ARBA00023268"/>
    </source>
</evidence>
<accession>A0AAD6I8F4</accession>
<dbReference type="PANTHER" id="PTHR43775">
    <property type="entry name" value="FATTY ACID SYNTHASE"/>
    <property type="match status" value="1"/>
</dbReference>
<dbReference type="GO" id="GO:0044550">
    <property type="term" value="P:secondary metabolite biosynthetic process"/>
    <property type="evidence" value="ECO:0007669"/>
    <property type="project" value="TreeGrafter"/>
</dbReference>
<dbReference type="GO" id="GO:0004312">
    <property type="term" value="F:fatty acid synthase activity"/>
    <property type="evidence" value="ECO:0007669"/>
    <property type="project" value="TreeGrafter"/>
</dbReference>
<dbReference type="InterPro" id="IPR050091">
    <property type="entry name" value="PKS_NRPS_Biosynth_Enz"/>
</dbReference>
<organism evidence="4 5">
    <name type="scientific">Penicillium canescens</name>
    <dbReference type="NCBI Taxonomy" id="5083"/>
    <lineage>
        <taxon>Eukaryota</taxon>
        <taxon>Fungi</taxon>
        <taxon>Dikarya</taxon>
        <taxon>Ascomycota</taxon>
        <taxon>Pezizomycotina</taxon>
        <taxon>Eurotiomycetes</taxon>
        <taxon>Eurotiomycetidae</taxon>
        <taxon>Eurotiales</taxon>
        <taxon>Aspergillaceae</taxon>
        <taxon>Penicillium</taxon>
    </lineage>
</organism>
<dbReference type="InterPro" id="IPR013968">
    <property type="entry name" value="PKS_KR"/>
</dbReference>
<dbReference type="InterPro" id="IPR057326">
    <property type="entry name" value="KR_dom"/>
</dbReference>
<dbReference type="InterPro" id="IPR036291">
    <property type="entry name" value="NAD(P)-bd_dom_sf"/>
</dbReference>
<proteinExistence type="predicted"/>
<dbReference type="GO" id="GO:0006633">
    <property type="term" value="P:fatty acid biosynthetic process"/>
    <property type="evidence" value="ECO:0007669"/>
    <property type="project" value="TreeGrafter"/>
</dbReference>